<dbReference type="HOGENOM" id="CLU_083287_18_2_9"/>
<dbReference type="AlphaFoldDB" id="F2F5V1"/>
<dbReference type="PANTHER" id="PTHR42756">
    <property type="entry name" value="TRANSCRIPTIONAL REGULATOR, MARR"/>
    <property type="match status" value="1"/>
</dbReference>
<evidence type="ECO:0000259" key="4">
    <source>
        <dbReference type="PROSITE" id="PS50995"/>
    </source>
</evidence>
<reference evidence="5 6" key="2">
    <citation type="journal article" date="2012" name="J. Biosci. Bioeng.">
        <title>Complete genome sequence and characterization of the N-acylhomoserine lactone-degrading gene of the potato leaf-associated Solibacillus silvestris.</title>
        <authorList>
            <person name="Morohoshi T."/>
            <person name="Tominaga Y."/>
            <person name="Someya N."/>
            <person name="Ikeda T."/>
        </authorList>
    </citation>
    <scope>NUCLEOTIDE SEQUENCE [LARGE SCALE GENOMIC DNA]</scope>
    <source>
        <strain evidence="5 6">StLB046</strain>
    </source>
</reference>
<sequence length="132" mass="15426">MNPLFHIFFQQNRYLVNQLNDVLKQHGLFSSQWTVLFLLHQNGPMTLTAIWKYLDVEAPTVTRTVTRLETLGWVERVHGADKREKMIDLTTKAIEQFPQIEASVVSFEKKMTDNLSEEEQVLLIHLLKKMEG</sequence>
<dbReference type="InterPro" id="IPR000835">
    <property type="entry name" value="HTH_MarR-typ"/>
</dbReference>
<dbReference type="PANTHER" id="PTHR42756:SF1">
    <property type="entry name" value="TRANSCRIPTIONAL REPRESSOR OF EMRAB OPERON"/>
    <property type="match status" value="1"/>
</dbReference>
<dbReference type="KEGG" id="siv:SSIL_2611"/>
<dbReference type="PRINTS" id="PR00598">
    <property type="entry name" value="HTHMARR"/>
</dbReference>
<evidence type="ECO:0000256" key="2">
    <source>
        <dbReference type="ARBA" id="ARBA00023125"/>
    </source>
</evidence>
<gene>
    <name evidence="5" type="ordered locus">SSIL_2611</name>
</gene>
<reference evidence="6" key="1">
    <citation type="submission" date="2011-04" db="EMBL/GenBank/DDBJ databases">
        <title>Genome sequence of Solibacillus silvestris StLB046.</title>
        <authorList>
            <person name="Morohoshi T."/>
            <person name="Someya N."/>
            <person name="Ikeda T."/>
        </authorList>
    </citation>
    <scope>NUCLEOTIDE SEQUENCE [LARGE SCALE GENOMIC DNA]</scope>
    <source>
        <strain evidence="6">StLB046</strain>
    </source>
</reference>
<protein>
    <submittedName>
        <fullName evidence="5">Transcriptional regulator</fullName>
    </submittedName>
</protein>
<evidence type="ECO:0000256" key="3">
    <source>
        <dbReference type="ARBA" id="ARBA00023163"/>
    </source>
</evidence>
<accession>F2F5V1</accession>
<evidence type="ECO:0000313" key="5">
    <source>
        <dbReference type="EMBL" id="BAK17034.1"/>
    </source>
</evidence>
<keyword evidence="1" id="KW-0805">Transcription regulation</keyword>
<keyword evidence="2" id="KW-0238">DNA-binding</keyword>
<dbReference type="SUPFAM" id="SSF46785">
    <property type="entry name" value="Winged helix' DNA-binding domain"/>
    <property type="match status" value="1"/>
</dbReference>
<organism evidence="5 6">
    <name type="scientific">Solibacillus silvestris (strain StLB046)</name>
    <name type="common">Bacillus silvestris</name>
    <dbReference type="NCBI Taxonomy" id="1002809"/>
    <lineage>
        <taxon>Bacteria</taxon>
        <taxon>Bacillati</taxon>
        <taxon>Bacillota</taxon>
        <taxon>Bacilli</taxon>
        <taxon>Bacillales</taxon>
        <taxon>Caryophanaceae</taxon>
        <taxon>Solibacillus</taxon>
    </lineage>
</organism>
<keyword evidence="6" id="KW-1185">Reference proteome</keyword>
<dbReference type="PROSITE" id="PS50995">
    <property type="entry name" value="HTH_MARR_2"/>
    <property type="match status" value="1"/>
</dbReference>
<dbReference type="EMBL" id="AP012157">
    <property type="protein sequence ID" value="BAK17034.1"/>
    <property type="molecule type" value="Genomic_DNA"/>
</dbReference>
<keyword evidence="3" id="KW-0804">Transcription</keyword>
<name>F2F5V1_SOLSS</name>
<dbReference type="Gene3D" id="1.10.10.10">
    <property type="entry name" value="Winged helix-like DNA-binding domain superfamily/Winged helix DNA-binding domain"/>
    <property type="match status" value="1"/>
</dbReference>
<dbReference type="Proteomes" id="UP000006691">
    <property type="component" value="Chromosome"/>
</dbReference>
<dbReference type="InterPro" id="IPR036390">
    <property type="entry name" value="WH_DNA-bd_sf"/>
</dbReference>
<dbReference type="InterPro" id="IPR036388">
    <property type="entry name" value="WH-like_DNA-bd_sf"/>
</dbReference>
<dbReference type="SMART" id="SM00347">
    <property type="entry name" value="HTH_MARR"/>
    <property type="match status" value="1"/>
</dbReference>
<dbReference type="GO" id="GO:0003677">
    <property type="term" value="F:DNA binding"/>
    <property type="evidence" value="ECO:0007669"/>
    <property type="project" value="UniProtKB-KW"/>
</dbReference>
<evidence type="ECO:0000313" key="6">
    <source>
        <dbReference type="Proteomes" id="UP000006691"/>
    </source>
</evidence>
<dbReference type="GO" id="GO:0003700">
    <property type="term" value="F:DNA-binding transcription factor activity"/>
    <property type="evidence" value="ECO:0007669"/>
    <property type="project" value="InterPro"/>
</dbReference>
<dbReference type="STRING" id="1002809.SSIL_2611"/>
<evidence type="ECO:0000256" key="1">
    <source>
        <dbReference type="ARBA" id="ARBA00023015"/>
    </source>
</evidence>
<dbReference type="PATRIC" id="fig|1002809.3.peg.2626"/>
<dbReference type="Pfam" id="PF01047">
    <property type="entry name" value="MarR"/>
    <property type="match status" value="1"/>
</dbReference>
<feature type="domain" description="HTH marR-type" evidence="4">
    <location>
        <begin position="1"/>
        <end position="132"/>
    </location>
</feature>
<dbReference type="RefSeq" id="WP_014824240.1">
    <property type="nucleotide sequence ID" value="NC_018065.1"/>
</dbReference>
<dbReference type="eggNOG" id="COG1846">
    <property type="taxonomic scope" value="Bacteria"/>
</dbReference>
<proteinExistence type="predicted"/>